<protein>
    <submittedName>
        <fullName evidence="2">Alpha/beta fold hydrolase</fullName>
    </submittedName>
</protein>
<dbReference type="InterPro" id="IPR000073">
    <property type="entry name" value="AB_hydrolase_1"/>
</dbReference>
<evidence type="ECO:0000313" key="2">
    <source>
        <dbReference type="EMBL" id="MBC2650147.1"/>
    </source>
</evidence>
<dbReference type="Gene3D" id="3.40.50.1820">
    <property type="entry name" value="alpha/beta hydrolase"/>
    <property type="match status" value="1"/>
</dbReference>
<dbReference type="EMBL" id="JACLAU010000001">
    <property type="protein sequence ID" value="MBC2650147.1"/>
    <property type="molecule type" value="Genomic_DNA"/>
</dbReference>
<dbReference type="Proteomes" id="UP000520156">
    <property type="component" value="Unassembled WGS sequence"/>
</dbReference>
<comment type="caution">
    <text evidence="2">The sequence shown here is derived from an EMBL/GenBank/DDBJ whole genome shotgun (WGS) entry which is preliminary data.</text>
</comment>
<dbReference type="PANTHER" id="PTHR37017">
    <property type="entry name" value="AB HYDROLASE-1 DOMAIN-CONTAINING PROTEIN-RELATED"/>
    <property type="match status" value="1"/>
</dbReference>
<accession>A0A7X1F4A9</accession>
<reference evidence="2 3" key="1">
    <citation type="submission" date="2020-08" db="EMBL/GenBank/DDBJ databases">
        <title>The genome sequence of Novosphingobium flavum 4Y4.</title>
        <authorList>
            <person name="Liu Y."/>
        </authorList>
    </citation>
    <scope>NUCLEOTIDE SEQUENCE [LARGE SCALE GENOMIC DNA]</scope>
    <source>
        <strain evidence="2 3">4Y4</strain>
    </source>
</reference>
<keyword evidence="2" id="KW-0378">Hydrolase</keyword>
<proteinExistence type="predicted"/>
<gene>
    <name evidence="2" type="ORF">H7F49_00345</name>
</gene>
<organism evidence="2 3">
    <name type="scientific">Novosphingobium aerophilum</name>
    <dbReference type="NCBI Taxonomy" id="2839843"/>
    <lineage>
        <taxon>Bacteria</taxon>
        <taxon>Pseudomonadati</taxon>
        <taxon>Pseudomonadota</taxon>
        <taxon>Alphaproteobacteria</taxon>
        <taxon>Sphingomonadales</taxon>
        <taxon>Sphingomonadaceae</taxon>
        <taxon>Novosphingobium</taxon>
    </lineage>
</organism>
<dbReference type="PANTHER" id="PTHR37017:SF11">
    <property type="entry name" value="ESTERASE_LIPASE_THIOESTERASE DOMAIN-CONTAINING PROTEIN"/>
    <property type="match status" value="1"/>
</dbReference>
<feature type="domain" description="AB hydrolase-1" evidence="1">
    <location>
        <begin position="5"/>
        <end position="231"/>
    </location>
</feature>
<keyword evidence="3" id="KW-1185">Reference proteome</keyword>
<dbReference type="InterPro" id="IPR029058">
    <property type="entry name" value="AB_hydrolase_fold"/>
</dbReference>
<name>A0A7X1F4A9_9SPHN</name>
<dbReference type="Pfam" id="PF12697">
    <property type="entry name" value="Abhydrolase_6"/>
    <property type="match status" value="1"/>
</dbReference>
<dbReference type="PRINTS" id="PR00111">
    <property type="entry name" value="ABHYDROLASE"/>
</dbReference>
<dbReference type="RefSeq" id="WP_185681574.1">
    <property type="nucleotide sequence ID" value="NZ_JACLAU010000001.1"/>
</dbReference>
<dbReference type="AlphaFoldDB" id="A0A7X1F4A9"/>
<dbReference type="SUPFAM" id="SSF53474">
    <property type="entry name" value="alpha/beta-Hydrolases"/>
    <property type="match status" value="1"/>
</dbReference>
<dbReference type="InterPro" id="IPR052897">
    <property type="entry name" value="Sec-Metab_Biosynth_Hydrolase"/>
</dbReference>
<evidence type="ECO:0000259" key="1">
    <source>
        <dbReference type="Pfam" id="PF12697"/>
    </source>
</evidence>
<evidence type="ECO:0000313" key="3">
    <source>
        <dbReference type="Proteomes" id="UP000520156"/>
    </source>
</evidence>
<sequence>MATFILIPGAWHGAWCWERVAPLLEADGHRAIAPELTGMGEDRARAAEGTLTGWIDQITACVEAEPEPVVLVGHSRGGAVISGVAERRPDRILRLVYAAALLLRDGVAVRDQLGGVADATPTRIHKDDDGTCRVEPDDVAAALYNTTDPAWVARAVAQLGPEPRVALRTPVSLSAERFGRVPRGYVECAQDRTIPLAAQRAMQADWPCDRAVTLDCDHSPFYSAPADLARALIAMAAPTD</sequence>
<dbReference type="GO" id="GO:0016787">
    <property type="term" value="F:hydrolase activity"/>
    <property type="evidence" value="ECO:0007669"/>
    <property type="project" value="UniProtKB-KW"/>
</dbReference>